<dbReference type="CDD" id="cd01949">
    <property type="entry name" value="GGDEF"/>
    <property type="match status" value="1"/>
</dbReference>
<gene>
    <name evidence="7" type="ORF">H8F01_17920</name>
</gene>
<dbReference type="SUPFAM" id="SSF55073">
    <property type="entry name" value="Nucleotide cyclase"/>
    <property type="match status" value="1"/>
</dbReference>
<feature type="transmembrane region" description="Helical" evidence="5">
    <location>
        <begin position="321"/>
        <end position="343"/>
    </location>
</feature>
<evidence type="ECO:0000313" key="8">
    <source>
        <dbReference type="Proteomes" id="UP000515873"/>
    </source>
</evidence>
<dbReference type="Pfam" id="PF00990">
    <property type="entry name" value="GGDEF"/>
    <property type="match status" value="1"/>
</dbReference>
<keyword evidence="5" id="KW-1133">Transmembrane helix</keyword>
<proteinExistence type="predicted"/>
<dbReference type="GO" id="GO:0005886">
    <property type="term" value="C:plasma membrane"/>
    <property type="evidence" value="ECO:0007669"/>
    <property type="project" value="TreeGrafter"/>
</dbReference>
<accession>A0A7G8Q2C1</accession>
<dbReference type="EC" id="2.7.7.65" evidence="2"/>
<protein>
    <recommendedName>
        <fullName evidence="2">diguanylate cyclase</fullName>
        <ecNumber evidence="2">2.7.7.65</ecNumber>
    </recommendedName>
</protein>
<dbReference type="PANTHER" id="PTHR45138">
    <property type="entry name" value="REGULATORY COMPONENTS OF SENSORY TRANSDUCTION SYSTEM"/>
    <property type="match status" value="1"/>
</dbReference>
<dbReference type="KEGG" id="dtl:H8F01_17920"/>
<evidence type="ECO:0000256" key="4">
    <source>
        <dbReference type="SAM" id="Coils"/>
    </source>
</evidence>
<dbReference type="SMART" id="SM00267">
    <property type="entry name" value="GGDEF"/>
    <property type="match status" value="1"/>
</dbReference>
<evidence type="ECO:0000256" key="3">
    <source>
        <dbReference type="ARBA" id="ARBA00034247"/>
    </source>
</evidence>
<keyword evidence="5" id="KW-0812">Transmembrane</keyword>
<dbReference type="Gene3D" id="6.10.340.10">
    <property type="match status" value="1"/>
</dbReference>
<keyword evidence="8" id="KW-1185">Reference proteome</keyword>
<evidence type="ECO:0000256" key="1">
    <source>
        <dbReference type="ARBA" id="ARBA00001946"/>
    </source>
</evidence>
<evidence type="ECO:0000259" key="6">
    <source>
        <dbReference type="PROSITE" id="PS50887"/>
    </source>
</evidence>
<dbReference type="Gene3D" id="3.30.70.270">
    <property type="match status" value="1"/>
</dbReference>
<comment type="catalytic activity">
    <reaction evidence="3">
        <text>2 GTP = 3',3'-c-di-GMP + 2 diphosphate</text>
        <dbReference type="Rhea" id="RHEA:24898"/>
        <dbReference type="ChEBI" id="CHEBI:33019"/>
        <dbReference type="ChEBI" id="CHEBI:37565"/>
        <dbReference type="ChEBI" id="CHEBI:58805"/>
        <dbReference type="EC" id="2.7.7.65"/>
    </reaction>
</comment>
<dbReference type="Proteomes" id="UP000515873">
    <property type="component" value="Chromosome"/>
</dbReference>
<dbReference type="GO" id="GO:0052621">
    <property type="term" value="F:diguanylate cyclase activity"/>
    <property type="evidence" value="ECO:0007669"/>
    <property type="project" value="UniProtKB-EC"/>
</dbReference>
<dbReference type="RefSeq" id="WP_187056396.1">
    <property type="nucleotide sequence ID" value="NZ_CP060412.1"/>
</dbReference>
<keyword evidence="4" id="KW-0175">Coiled coil</keyword>
<dbReference type="FunFam" id="3.30.70.270:FF:000001">
    <property type="entry name" value="Diguanylate cyclase domain protein"/>
    <property type="match status" value="1"/>
</dbReference>
<evidence type="ECO:0000256" key="2">
    <source>
        <dbReference type="ARBA" id="ARBA00012528"/>
    </source>
</evidence>
<comment type="cofactor">
    <cofactor evidence="1">
        <name>Mg(2+)</name>
        <dbReference type="ChEBI" id="CHEBI:18420"/>
    </cofactor>
</comment>
<dbReference type="GO" id="GO:1902201">
    <property type="term" value="P:negative regulation of bacterial-type flagellum-dependent cell motility"/>
    <property type="evidence" value="ECO:0007669"/>
    <property type="project" value="TreeGrafter"/>
</dbReference>
<feature type="coiled-coil region" evidence="4">
    <location>
        <begin position="391"/>
        <end position="418"/>
    </location>
</feature>
<dbReference type="AlphaFoldDB" id="A0A7G8Q2C1"/>
<dbReference type="InterPro" id="IPR050469">
    <property type="entry name" value="Diguanylate_Cyclase"/>
</dbReference>
<feature type="transmembrane region" description="Helical" evidence="5">
    <location>
        <begin position="15"/>
        <end position="36"/>
    </location>
</feature>
<dbReference type="InterPro" id="IPR029787">
    <property type="entry name" value="Nucleotide_cyclase"/>
</dbReference>
<reference evidence="7 8" key="1">
    <citation type="submission" date="2020-08" db="EMBL/GenBank/DDBJ databases">
        <title>Dyella sp. G9 isolated from forest soil.</title>
        <authorList>
            <person name="Fu J."/>
            <person name="Qiu L."/>
        </authorList>
    </citation>
    <scope>NUCLEOTIDE SEQUENCE [LARGE SCALE GENOMIC DNA]</scope>
    <source>
        <strain evidence="7 8">G9</strain>
    </source>
</reference>
<feature type="domain" description="GGDEF" evidence="6">
    <location>
        <begin position="446"/>
        <end position="583"/>
    </location>
</feature>
<dbReference type="InterPro" id="IPR043128">
    <property type="entry name" value="Rev_trsase/Diguanyl_cyclase"/>
</dbReference>
<sequence length="583" mass="64695">MPSTAPAGESISRRFRLAAMAIYLMVVALVLALFVLQWRGYRDAYEAKKEFNVLHAVLGAMADVSSERRPSYAVAVLQEPAPQEWLAAKRAARLATDQRMDQLVAALHDRDCRNCPLFVPIWEGANAQLVSARRNIDTLSHQTHTDDDIIDAFARLSTVVPQLSSITEIGSLGIVRENADVQSYLLVARLSGLLRERAGMIVSLFTPAVVSRRAMTDKELFEVARTIGEIDQLHQLLHPSIRVLPPSLQSDFTELDRRYFGDGLALIDRVRQQAVRPGGVDALPLQLSEEYAPLVAPINQFRDDALALAGKTIDHSLHAHLIYLIASGIFAALLTGMLLLIMWRFREKIIEPVAEARRFILAMASGHASAALPPNNYSNEMQELFSALNILKKNDDKRMQLEQERKRLIGELQVMAETDALTGLFNRRALESRARVLFADQRHSDPVIALMLLDIDHFKRVNDTYGHDSGDKALVALAGVCRDTVRTDDIVARFGGEEFVILLRVQTADQARALAERLRLRIRGETMVAADGQSFSVTISIGVAFARHADGVAIDIDELMRDADALLYRAKEGGRDRVESAAA</sequence>
<keyword evidence="5" id="KW-0472">Membrane</keyword>
<dbReference type="PANTHER" id="PTHR45138:SF9">
    <property type="entry name" value="DIGUANYLATE CYCLASE DGCM-RELATED"/>
    <property type="match status" value="1"/>
</dbReference>
<dbReference type="PROSITE" id="PS50887">
    <property type="entry name" value="GGDEF"/>
    <property type="match status" value="1"/>
</dbReference>
<evidence type="ECO:0000313" key="7">
    <source>
        <dbReference type="EMBL" id="QNK00929.1"/>
    </source>
</evidence>
<organism evidence="7 8">
    <name type="scientific">Dyella telluris</name>
    <dbReference type="NCBI Taxonomy" id="2763498"/>
    <lineage>
        <taxon>Bacteria</taxon>
        <taxon>Pseudomonadati</taxon>
        <taxon>Pseudomonadota</taxon>
        <taxon>Gammaproteobacteria</taxon>
        <taxon>Lysobacterales</taxon>
        <taxon>Rhodanobacteraceae</taxon>
        <taxon>Dyella</taxon>
    </lineage>
</organism>
<dbReference type="GO" id="GO:0043709">
    <property type="term" value="P:cell adhesion involved in single-species biofilm formation"/>
    <property type="evidence" value="ECO:0007669"/>
    <property type="project" value="TreeGrafter"/>
</dbReference>
<evidence type="ECO:0000256" key="5">
    <source>
        <dbReference type="SAM" id="Phobius"/>
    </source>
</evidence>
<dbReference type="InterPro" id="IPR000160">
    <property type="entry name" value="GGDEF_dom"/>
</dbReference>
<dbReference type="EMBL" id="CP060412">
    <property type="protein sequence ID" value="QNK00929.1"/>
    <property type="molecule type" value="Genomic_DNA"/>
</dbReference>
<dbReference type="NCBIfam" id="TIGR00254">
    <property type="entry name" value="GGDEF"/>
    <property type="match status" value="1"/>
</dbReference>
<name>A0A7G8Q2C1_9GAMM</name>